<evidence type="ECO:0000256" key="1">
    <source>
        <dbReference type="SAM" id="MobiDB-lite"/>
    </source>
</evidence>
<dbReference type="EMBL" id="JAGYWB010000013">
    <property type="protein sequence ID" value="KAI0499812.1"/>
    <property type="molecule type" value="Genomic_DNA"/>
</dbReference>
<protein>
    <submittedName>
        <fullName evidence="2">Uncharacterized protein</fullName>
    </submittedName>
</protein>
<dbReference type="Proteomes" id="UP000829196">
    <property type="component" value="Unassembled WGS sequence"/>
</dbReference>
<evidence type="ECO:0000313" key="3">
    <source>
        <dbReference type="Proteomes" id="UP000829196"/>
    </source>
</evidence>
<accession>A0A8T3AVR2</accession>
<feature type="region of interest" description="Disordered" evidence="1">
    <location>
        <begin position="14"/>
        <end position="35"/>
    </location>
</feature>
<sequence>MQLKQRLSRLERRKGAECISTDNDEGISDDQISSTPRSIKSSFEIFKDSLPKSSSFPLWDEPIYDVYEDDIFAEVLDLDQPIYNEDTSKVDTPLELVFPLIPYKTTNMLTVIDHEIGMIKLDHNSHLGTFTHSDTKFLEAISVDTYMCIVDPFCVRFNSTREEYRLKELLKMSNVFVNYPICHRLHLLLKFLQDEANDTGWNYPDRFSQPNPPPYCGQPVLFL</sequence>
<comment type="caution">
    <text evidence="2">The sequence shown here is derived from an EMBL/GenBank/DDBJ whole genome shotgun (WGS) entry which is preliminary data.</text>
</comment>
<organism evidence="2 3">
    <name type="scientific">Dendrobium nobile</name>
    <name type="common">Orchid</name>
    <dbReference type="NCBI Taxonomy" id="94219"/>
    <lineage>
        <taxon>Eukaryota</taxon>
        <taxon>Viridiplantae</taxon>
        <taxon>Streptophyta</taxon>
        <taxon>Embryophyta</taxon>
        <taxon>Tracheophyta</taxon>
        <taxon>Spermatophyta</taxon>
        <taxon>Magnoliopsida</taxon>
        <taxon>Liliopsida</taxon>
        <taxon>Asparagales</taxon>
        <taxon>Orchidaceae</taxon>
        <taxon>Epidendroideae</taxon>
        <taxon>Malaxideae</taxon>
        <taxon>Dendrobiinae</taxon>
        <taxon>Dendrobium</taxon>
    </lineage>
</organism>
<reference evidence="2" key="1">
    <citation type="journal article" date="2022" name="Front. Genet.">
        <title>Chromosome-Scale Assembly of the Dendrobium nobile Genome Provides Insights Into the Molecular Mechanism of the Biosynthesis of the Medicinal Active Ingredient of Dendrobium.</title>
        <authorList>
            <person name="Xu Q."/>
            <person name="Niu S.-C."/>
            <person name="Li K.-L."/>
            <person name="Zheng P.-J."/>
            <person name="Zhang X.-J."/>
            <person name="Jia Y."/>
            <person name="Liu Y."/>
            <person name="Niu Y.-X."/>
            <person name="Yu L.-H."/>
            <person name="Chen D.-F."/>
            <person name="Zhang G.-Q."/>
        </authorList>
    </citation>
    <scope>NUCLEOTIDE SEQUENCE</scope>
    <source>
        <tissue evidence="2">Leaf</tissue>
    </source>
</reference>
<proteinExistence type="predicted"/>
<keyword evidence="3" id="KW-1185">Reference proteome</keyword>
<gene>
    <name evidence="2" type="ORF">KFK09_018020</name>
</gene>
<evidence type="ECO:0000313" key="2">
    <source>
        <dbReference type="EMBL" id="KAI0499812.1"/>
    </source>
</evidence>
<dbReference type="AlphaFoldDB" id="A0A8T3AVR2"/>
<name>A0A8T3AVR2_DENNO</name>